<gene>
    <name evidence="2" type="ORF">LCGC14_0315470</name>
</gene>
<organism evidence="2">
    <name type="scientific">marine sediment metagenome</name>
    <dbReference type="NCBI Taxonomy" id="412755"/>
    <lineage>
        <taxon>unclassified sequences</taxon>
        <taxon>metagenomes</taxon>
        <taxon>ecological metagenomes</taxon>
    </lineage>
</organism>
<comment type="caution">
    <text evidence="2">The sequence shown here is derived from an EMBL/GenBank/DDBJ whole genome shotgun (WGS) entry which is preliminary data.</text>
</comment>
<evidence type="ECO:0000256" key="1">
    <source>
        <dbReference type="SAM" id="MobiDB-lite"/>
    </source>
</evidence>
<feature type="region of interest" description="Disordered" evidence="1">
    <location>
        <begin position="34"/>
        <end position="59"/>
    </location>
</feature>
<name>A0A0F9TRC7_9ZZZZ</name>
<dbReference type="AlphaFoldDB" id="A0A0F9TRC7"/>
<feature type="compositionally biased region" description="Polar residues" evidence="1">
    <location>
        <begin position="36"/>
        <end position="49"/>
    </location>
</feature>
<reference evidence="2" key="1">
    <citation type="journal article" date="2015" name="Nature">
        <title>Complex archaea that bridge the gap between prokaryotes and eukaryotes.</title>
        <authorList>
            <person name="Spang A."/>
            <person name="Saw J.H."/>
            <person name="Jorgensen S.L."/>
            <person name="Zaremba-Niedzwiedzka K."/>
            <person name="Martijn J."/>
            <person name="Lind A.E."/>
            <person name="van Eijk R."/>
            <person name="Schleper C."/>
            <person name="Guy L."/>
            <person name="Ettema T.J."/>
        </authorList>
    </citation>
    <scope>NUCLEOTIDE SEQUENCE</scope>
</reference>
<protein>
    <submittedName>
        <fullName evidence="2">Uncharacterized protein</fullName>
    </submittedName>
</protein>
<dbReference type="EMBL" id="LAZR01000209">
    <property type="protein sequence ID" value="KKN81874.1"/>
    <property type="molecule type" value="Genomic_DNA"/>
</dbReference>
<sequence>MRNLSALVIASFIVAAPTAQAEDGAERYSHMLDRISGQTSNNDTEQQAETAKLEEHATS</sequence>
<evidence type="ECO:0000313" key="2">
    <source>
        <dbReference type="EMBL" id="KKN81874.1"/>
    </source>
</evidence>
<accession>A0A0F9TRC7</accession>
<proteinExistence type="predicted"/>